<evidence type="ECO:0000256" key="1">
    <source>
        <dbReference type="SAM" id="MobiDB-lite"/>
    </source>
</evidence>
<dbReference type="EMBL" id="JARJCN010000018">
    <property type="protein sequence ID" value="KAJ7092391.1"/>
    <property type="molecule type" value="Genomic_DNA"/>
</dbReference>
<feature type="region of interest" description="Disordered" evidence="1">
    <location>
        <begin position="1"/>
        <end position="40"/>
    </location>
</feature>
<dbReference type="Proteomes" id="UP001222325">
    <property type="component" value="Unassembled WGS sequence"/>
</dbReference>
<comment type="caution">
    <text evidence="2">The sequence shown here is derived from an EMBL/GenBank/DDBJ whole genome shotgun (WGS) entry which is preliminary data.</text>
</comment>
<dbReference type="AlphaFoldDB" id="A0AAD6U723"/>
<sequence length="360" mass="38453">MTRCSDRTLANMQTHAPAQAHAPPPQARSRKARPRGLAVDPNASSLKAEFDPLAFDSDYARAISSLLGSGQCPQSFHSDTPTLDLACDSDCARTVSSVLGSSQRPQSLPSDDSCAMLPTVSPLKSANTSARPRSTLVGFGRTQRNSSSNTSSLYHAVIPPTAAPASSKQANRRSLPAPPPVRAYPASVHNRRASLDLGSLHTTPRPFLAPKDSILGTARRVSGALLRVGGTNRPPPPKPLLLPQRVRARTRSSLLARLYARLTSAPLGRRLASMPLVARAAAVLAPYESDVLGVRLLREEEGTTPYTLRMCWANAAALLCTLLCLRLRAMAGLMLGDALPPRLRMRIELVGAQIAEVYGP</sequence>
<protein>
    <submittedName>
        <fullName evidence="2">Uncharacterized protein</fullName>
    </submittedName>
</protein>
<accession>A0AAD6U723</accession>
<feature type="region of interest" description="Disordered" evidence="1">
    <location>
        <begin position="161"/>
        <end position="183"/>
    </location>
</feature>
<organism evidence="2 3">
    <name type="scientific">Mycena belliarum</name>
    <dbReference type="NCBI Taxonomy" id="1033014"/>
    <lineage>
        <taxon>Eukaryota</taxon>
        <taxon>Fungi</taxon>
        <taxon>Dikarya</taxon>
        <taxon>Basidiomycota</taxon>
        <taxon>Agaricomycotina</taxon>
        <taxon>Agaricomycetes</taxon>
        <taxon>Agaricomycetidae</taxon>
        <taxon>Agaricales</taxon>
        <taxon>Marasmiineae</taxon>
        <taxon>Mycenaceae</taxon>
        <taxon>Mycena</taxon>
    </lineage>
</organism>
<gene>
    <name evidence="2" type="ORF">B0H15DRAFT_947949</name>
</gene>
<reference evidence="2" key="1">
    <citation type="submission" date="2023-03" db="EMBL/GenBank/DDBJ databases">
        <title>Massive genome expansion in bonnet fungi (Mycena s.s.) driven by repeated elements and novel gene families across ecological guilds.</title>
        <authorList>
            <consortium name="Lawrence Berkeley National Laboratory"/>
            <person name="Harder C.B."/>
            <person name="Miyauchi S."/>
            <person name="Viragh M."/>
            <person name="Kuo A."/>
            <person name="Thoen E."/>
            <person name="Andreopoulos B."/>
            <person name="Lu D."/>
            <person name="Skrede I."/>
            <person name="Drula E."/>
            <person name="Henrissat B."/>
            <person name="Morin E."/>
            <person name="Kohler A."/>
            <person name="Barry K."/>
            <person name="LaButti K."/>
            <person name="Morin E."/>
            <person name="Salamov A."/>
            <person name="Lipzen A."/>
            <person name="Mereny Z."/>
            <person name="Hegedus B."/>
            <person name="Baldrian P."/>
            <person name="Stursova M."/>
            <person name="Weitz H."/>
            <person name="Taylor A."/>
            <person name="Grigoriev I.V."/>
            <person name="Nagy L.G."/>
            <person name="Martin F."/>
            <person name="Kauserud H."/>
        </authorList>
    </citation>
    <scope>NUCLEOTIDE SEQUENCE</scope>
    <source>
        <strain evidence="2">CBHHK173m</strain>
    </source>
</reference>
<evidence type="ECO:0000313" key="3">
    <source>
        <dbReference type="Proteomes" id="UP001222325"/>
    </source>
</evidence>
<name>A0AAD6U723_9AGAR</name>
<keyword evidence="3" id="KW-1185">Reference proteome</keyword>
<evidence type="ECO:0000313" key="2">
    <source>
        <dbReference type="EMBL" id="KAJ7092391.1"/>
    </source>
</evidence>
<proteinExistence type="predicted"/>